<keyword evidence="9" id="KW-1185">Reference proteome</keyword>
<dbReference type="Pfam" id="PF02899">
    <property type="entry name" value="Phage_int_SAM_1"/>
    <property type="match status" value="1"/>
</dbReference>
<dbReference type="AlphaFoldDB" id="A0A4Y3WIY2"/>
<comment type="caution">
    <text evidence="8">The sequence shown here is derived from an EMBL/GenBank/DDBJ whole genome shotgun (WGS) entry which is preliminary data.</text>
</comment>
<sequence>MALPASPEQPADWPGVADPDGLRAQLLDWLSQYANPGTRRTYAYALGLPVAWVDPAPPSRAGAGHRRPPPAARGPLHDLAWFRWCARRGLDPRDATTADVTTWLHALDAAGAQRRTRQRMLSTVSAFCAHLAETGVIPANPAAVNRSRLGLSTGARDASPTVRLTAAQVRALLVSAARLHHSRDPRAAGLYTRRAVAFVSLLTLGLRISELVGLDRGDLYRTGGDEVLRVRGKGGLHREVYLPGAVRAALAEYLAERDRDTGAALPAPRGRTRGDTSPMIATRAGGRCSRHDLAALLRRIAVAAGPELDGVADRVHPHALRHAYVTIALENGAPIQHVQADVGHASIATTQHYDRGLRTRDSSAADIVAAATAH</sequence>
<dbReference type="PANTHER" id="PTHR30349:SF64">
    <property type="entry name" value="PROPHAGE INTEGRASE INTD-RELATED"/>
    <property type="match status" value="1"/>
</dbReference>
<evidence type="ECO:0000259" key="6">
    <source>
        <dbReference type="PROSITE" id="PS51898"/>
    </source>
</evidence>
<evidence type="ECO:0000256" key="2">
    <source>
        <dbReference type="ARBA" id="ARBA00022908"/>
    </source>
</evidence>
<evidence type="ECO:0000256" key="4">
    <source>
        <dbReference type="ARBA" id="ARBA00023172"/>
    </source>
</evidence>
<evidence type="ECO:0000256" key="5">
    <source>
        <dbReference type="PROSITE-ProRule" id="PRU01248"/>
    </source>
</evidence>
<dbReference type="PANTHER" id="PTHR30349">
    <property type="entry name" value="PHAGE INTEGRASE-RELATED"/>
    <property type="match status" value="1"/>
</dbReference>
<feature type="domain" description="Core-binding (CB)" evidence="7">
    <location>
        <begin position="24"/>
        <end position="132"/>
    </location>
</feature>
<feature type="domain" description="Tyr recombinase" evidence="6">
    <location>
        <begin position="159"/>
        <end position="366"/>
    </location>
</feature>
<dbReference type="Proteomes" id="UP000320338">
    <property type="component" value="Unassembled WGS sequence"/>
</dbReference>
<dbReference type="InterPro" id="IPR050090">
    <property type="entry name" value="Tyrosine_recombinase_XerCD"/>
</dbReference>
<proteinExistence type="inferred from homology"/>
<comment type="similarity">
    <text evidence="1">Belongs to the 'phage' integrase family.</text>
</comment>
<dbReference type="Gene3D" id="1.10.150.130">
    <property type="match status" value="1"/>
</dbReference>
<evidence type="ECO:0000256" key="3">
    <source>
        <dbReference type="ARBA" id="ARBA00023125"/>
    </source>
</evidence>
<dbReference type="InterPro" id="IPR004107">
    <property type="entry name" value="Integrase_SAM-like_N"/>
</dbReference>
<reference evidence="8 9" key="1">
    <citation type="submission" date="2019-06" db="EMBL/GenBank/DDBJ databases">
        <title>Whole genome shotgun sequence of Pseudonocardia hydrocarbonoxydans NBRC 14498.</title>
        <authorList>
            <person name="Hosoyama A."/>
            <person name="Uohara A."/>
            <person name="Ohji S."/>
            <person name="Ichikawa N."/>
        </authorList>
    </citation>
    <scope>NUCLEOTIDE SEQUENCE [LARGE SCALE GENOMIC DNA]</scope>
    <source>
        <strain evidence="8 9">NBRC 14498</strain>
    </source>
</reference>
<evidence type="ECO:0000313" key="8">
    <source>
        <dbReference type="EMBL" id="GEC17980.1"/>
    </source>
</evidence>
<dbReference type="InterPro" id="IPR002104">
    <property type="entry name" value="Integrase_catalytic"/>
</dbReference>
<dbReference type="EMBL" id="BJNG01000003">
    <property type="protein sequence ID" value="GEC17980.1"/>
    <property type="molecule type" value="Genomic_DNA"/>
</dbReference>
<organism evidence="8 9">
    <name type="scientific">Pseudonocardia hydrocarbonoxydans</name>
    <dbReference type="NCBI Taxonomy" id="76726"/>
    <lineage>
        <taxon>Bacteria</taxon>
        <taxon>Bacillati</taxon>
        <taxon>Actinomycetota</taxon>
        <taxon>Actinomycetes</taxon>
        <taxon>Pseudonocardiales</taxon>
        <taxon>Pseudonocardiaceae</taxon>
        <taxon>Pseudonocardia</taxon>
    </lineage>
</organism>
<keyword evidence="3 5" id="KW-0238">DNA-binding</keyword>
<evidence type="ECO:0000313" key="9">
    <source>
        <dbReference type="Proteomes" id="UP000320338"/>
    </source>
</evidence>
<dbReference type="InterPro" id="IPR010998">
    <property type="entry name" value="Integrase_recombinase_N"/>
</dbReference>
<dbReference type="InterPro" id="IPR013762">
    <property type="entry name" value="Integrase-like_cat_sf"/>
</dbReference>
<keyword evidence="2" id="KW-0229">DNA integration</keyword>
<dbReference type="GO" id="GO:0006310">
    <property type="term" value="P:DNA recombination"/>
    <property type="evidence" value="ECO:0007669"/>
    <property type="project" value="UniProtKB-KW"/>
</dbReference>
<protein>
    <recommendedName>
        <fullName evidence="10">Integrase</fullName>
    </recommendedName>
</protein>
<dbReference type="PROSITE" id="PS51898">
    <property type="entry name" value="TYR_RECOMBINASE"/>
    <property type="match status" value="1"/>
</dbReference>
<dbReference type="SUPFAM" id="SSF56349">
    <property type="entry name" value="DNA breaking-rejoining enzymes"/>
    <property type="match status" value="1"/>
</dbReference>
<dbReference type="InterPro" id="IPR011010">
    <property type="entry name" value="DNA_brk_join_enz"/>
</dbReference>
<dbReference type="GO" id="GO:0015074">
    <property type="term" value="P:DNA integration"/>
    <property type="evidence" value="ECO:0007669"/>
    <property type="project" value="UniProtKB-KW"/>
</dbReference>
<dbReference type="RefSeq" id="WP_246085615.1">
    <property type="nucleotide sequence ID" value="NZ_BAAARZ010000105.1"/>
</dbReference>
<accession>A0A4Y3WIY2</accession>
<dbReference type="Pfam" id="PF00589">
    <property type="entry name" value="Phage_integrase"/>
    <property type="match status" value="1"/>
</dbReference>
<evidence type="ECO:0000256" key="1">
    <source>
        <dbReference type="ARBA" id="ARBA00008857"/>
    </source>
</evidence>
<name>A0A4Y3WIY2_9PSEU</name>
<gene>
    <name evidence="8" type="ORF">PHY01_02630</name>
</gene>
<dbReference type="Gene3D" id="1.10.443.10">
    <property type="entry name" value="Intergrase catalytic core"/>
    <property type="match status" value="1"/>
</dbReference>
<keyword evidence="4" id="KW-0233">DNA recombination</keyword>
<evidence type="ECO:0000259" key="7">
    <source>
        <dbReference type="PROSITE" id="PS51900"/>
    </source>
</evidence>
<dbReference type="PROSITE" id="PS51900">
    <property type="entry name" value="CB"/>
    <property type="match status" value="1"/>
</dbReference>
<dbReference type="GO" id="GO:0003677">
    <property type="term" value="F:DNA binding"/>
    <property type="evidence" value="ECO:0007669"/>
    <property type="project" value="UniProtKB-UniRule"/>
</dbReference>
<dbReference type="InterPro" id="IPR044068">
    <property type="entry name" value="CB"/>
</dbReference>
<evidence type="ECO:0008006" key="10">
    <source>
        <dbReference type="Google" id="ProtNLM"/>
    </source>
</evidence>